<dbReference type="CDD" id="cd02947">
    <property type="entry name" value="TRX_family"/>
    <property type="match status" value="1"/>
</dbReference>
<dbReference type="GeneTree" id="ENSGT00940000179548"/>
<dbReference type="InterPro" id="IPR017937">
    <property type="entry name" value="Thioredoxin_CS"/>
</dbReference>
<accession>H2ZQ10</accession>
<keyword evidence="2" id="KW-0676">Redox-active center</keyword>
<dbReference type="InterPro" id="IPR013766">
    <property type="entry name" value="Thioredoxin_domain"/>
</dbReference>
<evidence type="ECO:0000313" key="4">
    <source>
        <dbReference type="Ensembl" id="ENSCSAVP00000019676.1"/>
    </source>
</evidence>
<evidence type="ECO:0000256" key="1">
    <source>
        <dbReference type="ARBA" id="ARBA00023157"/>
    </source>
</evidence>
<dbReference type="STRING" id="51511.ENSCSAVP00000019676"/>
<dbReference type="AlphaFoldDB" id="H2ZQ10"/>
<dbReference type="Proteomes" id="UP000007875">
    <property type="component" value="Unassembled WGS sequence"/>
</dbReference>
<proteinExistence type="predicted"/>
<keyword evidence="1" id="KW-1015">Disulfide bond</keyword>
<dbReference type="InParanoid" id="H2ZQ10"/>
<dbReference type="InterPro" id="IPR036249">
    <property type="entry name" value="Thioredoxin-like_sf"/>
</dbReference>
<dbReference type="Pfam" id="PF00085">
    <property type="entry name" value="Thioredoxin"/>
    <property type="match status" value="1"/>
</dbReference>
<keyword evidence="5" id="KW-1185">Reference proteome</keyword>
<protein>
    <recommendedName>
        <fullName evidence="3">Thioredoxin domain-containing protein</fullName>
    </recommendedName>
</protein>
<dbReference type="PANTHER" id="PTHR46115">
    <property type="entry name" value="THIOREDOXIN-LIKE PROTEIN 1"/>
    <property type="match status" value="1"/>
</dbReference>
<sequence>MTQVGFRTKQETMRMRDPQTICCKLSALDDQISNAGNKLVVIDFTAAWCAPCRMISPKYEEFAAEFQGVIFLKVGCG</sequence>
<evidence type="ECO:0000259" key="3">
    <source>
        <dbReference type="Pfam" id="PF00085"/>
    </source>
</evidence>
<evidence type="ECO:0000256" key="2">
    <source>
        <dbReference type="ARBA" id="ARBA00023284"/>
    </source>
</evidence>
<dbReference type="SUPFAM" id="SSF52833">
    <property type="entry name" value="Thioredoxin-like"/>
    <property type="match status" value="1"/>
</dbReference>
<reference evidence="5" key="1">
    <citation type="submission" date="2003-08" db="EMBL/GenBank/DDBJ databases">
        <authorList>
            <person name="Birren B."/>
            <person name="Nusbaum C."/>
            <person name="Abebe A."/>
            <person name="Abouelleil A."/>
            <person name="Adekoya E."/>
            <person name="Ait-zahra M."/>
            <person name="Allen N."/>
            <person name="Allen T."/>
            <person name="An P."/>
            <person name="Anderson M."/>
            <person name="Anderson S."/>
            <person name="Arachchi H."/>
            <person name="Armbruster J."/>
            <person name="Bachantsang P."/>
            <person name="Baldwin J."/>
            <person name="Barry A."/>
            <person name="Bayul T."/>
            <person name="Blitshsteyn B."/>
            <person name="Bloom T."/>
            <person name="Blye J."/>
            <person name="Boguslavskiy L."/>
            <person name="Borowsky M."/>
            <person name="Boukhgalter B."/>
            <person name="Brunache A."/>
            <person name="Butler J."/>
            <person name="Calixte N."/>
            <person name="Calvo S."/>
            <person name="Camarata J."/>
            <person name="Campo K."/>
            <person name="Chang J."/>
            <person name="Cheshatsang Y."/>
            <person name="Citroen M."/>
            <person name="Collymore A."/>
            <person name="Considine T."/>
            <person name="Cook A."/>
            <person name="Cooke P."/>
            <person name="Corum B."/>
            <person name="Cuomo C."/>
            <person name="David R."/>
            <person name="Dawoe T."/>
            <person name="Degray S."/>
            <person name="Dodge S."/>
            <person name="Dooley K."/>
            <person name="Dorje P."/>
            <person name="Dorjee K."/>
            <person name="Dorris L."/>
            <person name="Duffey N."/>
            <person name="Dupes A."/>
            <person name="Elkins T."/>
            <person name="Engels R."/>
            <person name="Erickson J."/>
            <person name="Farina A."/>
            <person name="Faro S."/>
            <person name="Ferreira P."/>
            <person name="Fischer H."/>
            <person name="Fitzgerald M."/>
            <person name="Foley K."/>
            <person name="Gage D."/>
            <person name="Galagan J."/>
            <person name="Gearin G."/>
            <person name="Gnerre S."/>
            <person name="Gnirke A."/>
            <person name="Goyette A."/>
            <person name="Graham J."/>
            <person name="Grandbois E."/>
            <person name="Gyaltsen K."/>
            <person name="Hafez N."/>
            <person name="Hagopian D."/>
            <person name="Hagos B."/>
            <person name="Hall J."/>
            <person name="Hatcher B."/>
            <person name="Heller A."/>
            <person name="Higgins H."/>
            <person name="Honan T."/>
            <person name="Horn A."/>
            <person name="Houde N."/>
            <person name="Hughes L."/>
            <person name="Hulme W."/>
            <person name="Husby E."/>
            <person name="Iliev I."/>
            <person name="Jaffe D."/>
            <person name="Jones C."/>
            <person name="Kamal M."/>
            <person name="Kamat A."/>
            <person name="Kamvysselis M."/>
            <person name="Karlsson E."/>
            <person name="Kells C."/>
            <person name="Kieu A."/>
            <person name="Kisner P."/>
            <person name="Kodira C."/>
            <person name="Kulbokas E."/>
            <person name="Labutti K."/>
            <person name="Lama D."/>
            <person name="Landers T."/>
            <person name="Leger J."/>
            <person name="Levine S."/>
            <person name="Lewis D."/>
            <person name="Lewis T."/>
            <person name="Lindblad-toh K."/>
            <person name="Liu X."/>
            <person name="Lokyitsang T."/>
            <person name="Lokyitsang Y."/>
            <person name="Lucien O."/>
            <person name="Lui A."/>
            <person name="Ma L.J."/>
            <person name="Mabbitt R."/>
            <person name="Macdonald J."/>
            <person name="Maclean C."/>
            <person name="Major J."/>
            <person name="Manning J."/>
            <person name="Marabella R."/>
            <person name="Maru K."/>
            <person name="Matthews C."/>
            <person name="Mauceli E."/>
            <person name="Mccarthy M."/>
            <person name="Mcdonough S."/>
            <person name="Mcghee T."/>
            <person name="Meldrim J."/>
            <person name="Meneus L."/>
            <person name="Mesirov J."/>
            <person name="Mihalev A."/>
            <person name="Mihova T."/>
            <person name="Mikkelsen T."/>
            <person name="Mlenga V."/>
            <person name="Moru K."/>
            <person name="Mozes J."/>
            <person name="Mulrain L."/>
            <person name="Munson G."/>
            <person name="Naylor J."/>
            <person name="Newes C."/>
            <person name="Nguyen C."/>
            <person name="Nguyen N."/>
            <person name="Nguyen T."/>
            <person name="Nicol R."/>
            <person name="Nielsen C."/>
            <person name="Nizzari M."/>
            <person name="Norbu C."/>
            <person name="Norbu N."/>
            <person name="O'donnell P."/>
            <person name="Okoawo O."/>
            <person name="O'leary S."/>
            <person name="Omotosho B."/>
            <person name="O'neill K."/>
            <person name="Osman S."/>
            <person name="Parker S."/>
            <person name="Perrin D."/>
            <person name="Phunkhang P."/>
            <person name="Piqani B."/>
            <person name="Purcell S."/>
            <person name="Rachupka T."/>
            <person name="Ramasamy U."/>
            <person name="Rameau R."/>
            <person name="Ray V."/>
            <person name="Raymond C."/>
            <person name="Retta R."/>
            <person name="Richardson S."/>
            <person name="Rise C."/>
            <person name="Rodriguez J."/>
            <person name="Rogers J."/>
            <person name="Rogov P."/>
            <person name="Rutman M."/>
            <person name="Schupbach R."/>
            <person name="Seaman C."/>
            <person name="Settipalli S."/>
            <person name="Sharpe T."/>
            <person name="Sheridan J."/>
            <person name="Sherpa N."/>
            <person name="Shi J."/>
            <person name="Smirnov S."/>
            <person name="Smith C."/>
            <person name="Sougnez C."/>
            <person name="Spencer B."/>
            <person name="Stalker J."/>
            <person name="Stange-thomann N."/>
            <person name="Stavropoulos S."/>
            <person name="Stetson K."/>
            <person name="Stone C."/>
            <person name="Stone S."/>
            <person name="Stubbs M."/>
            <person name="Talamas J."/>
            <person name="Tchuinga P."/>
            <person name="Tenzing P."/>
            <person name="Tesfaye S."/>
            <person name="Theodore J."/>
            <person name="Thoulutsang Y."/>
            <person name="Topham K."/>
            <person name="Towey S."/>
            <person name="Tsamla T."/>
            <person name="Tsomo N."/>
            <person name="Vallee D."/>
            <person name="Vassiliev H."/>
            <person name="Venkataraman V."/>
            <person name="Vinson J."/>
            <person name="Vo A."/>
            <person name="Wade C."/>
            <person name="Wang S."/>
            <person name="Wangchuk T."/>
            <person name="Wangdi T."/>
            <person name="Whittaker C."/>
            <person name="Wilkinson J."/>
            <person name="Wu Y."/>
            <person name="Wyman D."/>
            <person name="Yadav S."/>
            <person name="Yang S."/>
            <person name="Yang X."/>
            <person name="Yeager S."/>
            <person name="Yee E."/>
            <person name="Young G."/>
            <person name="Zainoun J."/>
            <person name="Zembeck L."/>
            <person name="Zimmer A."/>
            <person name="Zody M."/>
            <person name="Lander E."/>
        </authorList>
    </citation>
    <scope>NUCLEOTIDE SEQUENCE [LARGE SCALE GENOMIC DNA]</scope>
</reference>
<reference evidence="4" key="3">
    <citation type="submission" date="2025-09" db="UniProtKB">
        <authorList>
            <consortium name="Ensembl"/>
        </authorList>
    </citation>
    <scope>IDENTIFICATION</scope>
</reference>
<name>H2ZQ10_CIOSA</name>
<dbReference type="Ensembl" id="ENSCSAVT00000019888.1">
    <property type="protein sequence ID" value="ENSCSAVP00000019676.1"/>
    <property type="gene ID" value="ENSCSAVG00000011532.1"/>
</dbReference>
<dbReference type="PROSITE" id="PS00194">
    <property type="entry name" value="THIOREDOXIN_1"/>
    <property type="match status" value="1"/>
</dbReference>
<organism evidence="4 5">
    <name type="scientific">Ciona savignyi</name>
    <name type="common">Pacific transparent sea squirt</name>
    <dbReference type="NCBI Taxonomy" id="51511"/>
    <lineage>
        <taxon>Eukaryota</taxon>
        <taxon>Metazoa</taxon>
        <taxon>Chordata</taxon>
        <taxon>Tunicata</taxon>
        <taxon>Ascidiacea</taxon>
        <taxon>Phlebobranchia</taxon>
        <taxon>Cionidae</taxon>
        <taxon>Ciona</taxon>
    </lineage>
</organism>
<evidence type="ECO:0000313" key="5">
    <source>
        <dbReference type="Proteomes" id="UP000007875"/>
    </source>
</evidence>
<reference evidence="4" key="2">
    <citation type="submission" date="2025-08" db="UniProtKB">
        <authorList>
            <consortium name="Ensembl"/>
        </authorList>
    </citation>
    <scope>IDENTIFICATION</scope>
</reference>
<dbReference type="HOGENOM" id="CLU_2637353_0_0_1"/>
<dbReference type="eggNOG" id="KOG0907">
    <property type="taxonomic scope" value="Eukaryota"/>
</dbReference>
<feature type="domain" description="Thioredoxin" evidence="3">
    <location>
        <begin position="26"/>
        <end position="76"/>
    </location>
</feature>
<dbReference type="Gene3D" id="3.40.30.10">
    <property type="entry name" value="Glutaredoxin"/>
    <property type="match status" value="1"/>
</dbReference>